<name>A0ACB9F0L3_CICIN</name>
<reference evidence="1 2" key="2">
    <citation type="journal article" date="2022" name="Mol. Ecol. Resour.">
        <title>The genomes of chicory, endive, great burdock and yacon provide insights into Asteraceae paleo-polyploidization history and plant inulin production.</title>
        <authorList>
            <person name="Fan W."/>
            <person name="Wang S."/>
            <person name="Wang H."/>
            <person name="Wang A."/>
            <person name="Jiang F."/>
            <person name="Liu H."/>
            <person name="Zhao H."/>
            <person name="Xu D."/>
            <person name="Zhang Y."/>
        </authorList>
    </citation>
    <scope>NUCLEOTIDE SEQUENCE [LARGE SCALE GENOMIC DNA]</scope>
    <source>
        <strain evidence="2">cv. Punajuju</strain>
        <tissue evidence="1">Leaves</tissue>
    </source>
</reference>
<evidence type="ECO:0000313" key="2">
    <source>
        <dbReference type="Proteomes" id="UP001055811"/>
    </source>
</evidence>
<accession>A0ACB9F0L3</accession>
<dbReference type="EMBL" id="CM042011">
    <property type="protein sequence ID" value="KAI3764231.1"/>
    <property type="molecule type" value="Genomic_DNA"/>
</dbReference>
<comment type="caution">
    <text evidence="1">The sequence shown here is derived from an EMBL/GenBank/DDBJ whole genome shotgun (WGS) entry which is preliminary data.</text>
</comment>
<protein>
    <submittedName>
        <fullName evidence="1">Uncharacterized protein</fullName>
    </submittedName>
</protein>
<reference evidence="2" key="1">
    <citation type="journal article" date="2022" name="Mol. Ecol. Resour.">
        <title>The genomes of chicory, endive, great burdock and yacon provide insights into Asteraceae palaeo-polyploidization history and plant inulin production.</title>
        <authorList>
            <person name="Fan W."/>
            <person name="Wang S."/>
            <person name="Wang H."/>
            <person name="Wang A."/>
            <person name="Jiang F."/>
            <person name="Liu H."/>
            <person name="Zhao H."/>
            <person name="Xu D."/>
            <person name="Zhang Y."/>
        </authorList>
    </citation>
    <scope>NUCLEOTIDE SEQUENCE [LARGE SCALE GENOMIC DNA]</scope>
    <source>
        <strain evidence="2">cv. Punajuju</strain>
    </source>
</reference>
<gene>
    <name evidence="1" type="ORF">L2E82_14236</name>
</gene>
<dbReference type="Proteomes" id="UP001055811">
    <property type="component" value="Linkage Group LG03"/>
</dbReference>
<keyword evidence="2" id="KW-1185">Reference proteome</keyword>
<evidence type="ECO:0000313" key="1">
    <source>
        <dbReference type="EMBL" id="KAI3764231.1"/>
    </source>
</evidence>
<proteinExistence type="predicted"/>
<organism evidence="1 2">
    <name type="scientific">Cichorium intybus</name>
    <name type="common">Chicory</name>
    <dbReference type="NCBI Taxonomy" id="13427"/>
    <lineage>
        <taxon>Eukaryota</taxon>
        <taxon>Viridiplantae</taxon>
        <taxon>Streptophyta</taxon>
        <taxon>Embryophyta</taxon>
        <taxon>Tracheophyta</taxon>
        <taxon>Spermatophyta</taxon>
        <taxon>Magnoliopsida</taxon>
        <taxon>eudicotyledons</taxon>
        <taxon>Gunneridae</taxon>
        <taxon>Pentapetalae</taxon>
        <taxon>asterids</taxon>
        <taxon>campanulids</taxon>
        <taxon>Asterales</taxon>
        <taxon>Asteraceae</taxon>
        <taxon>Cichorioideae</taxon>
        <taxon>Cichorieae</taxon>
        <taxon>Cichoriinae</taxon>
        <taxon>Cichorium</taxon>
    </lineage>
</organism>
<sequence length="342" mass="39368">MGKWNYRRRWTPKNYYRDQRIPTPPTYYDTEFKLRGAWKNVDLPWEERFCISVGIPWEKIVDAKKYMNSYDNVVNWNDSASEATFLEAKKRFWAKINDIPAHDPDPDPDMYNHDIDWNPDIDLELVKDLDRAYFNPDEVHNHETYDGNKTYNDGFAPGCILGLDEMNKVGENPWECSKNDKLNGWNCSNKSLNKNISDPWEQGITQDNKEIKNSGWGGGGGGGGASGSWQKDVTWGGGANNSWKRVDDVSRNPWGSNGNSQRHGTYVGTSQGQRGNYRGSYSNRGQWHGQHSVHNHERHNGNGWDSKAGYRKREGSQQCTSSYKSARLQYDDYREGGGKYRR</sequence>